<name>A0A2U3KHP9_9BACT</name>
<feature type="transmembrane region" description="Helical" evidence="1">
    <location>
        <begin position="172"/>
        <end position="192"/>
    </location>
</feature>
<keyword evidence="1" id="KW-0472">Membrane</keyword>
<dbReference type="AlphaFoldDB" id="A0A2U3KHP9"/>
<feature type="transmembrane region" description="Helical" evidence="1">
    <location>
        <begin position="65"/>
        <end position="82"/>
    </location>
</feature>
<proteinExistence type="predicted"/>
<keyword evidence="1" id="KW-1133">Transmembrane helix</keyword>
<sequence>MGHPARAPILQSDFLLLTSYLDQRPQLFPCIPRPLVYSCATHLRLLGEPMTTWSYALPRLPWLRAKYVLFVFIGLMLAYVLVHDESFLINAKDPEWPHIHPFRWYLLPHGIAGACALLLAPMQFSDRLRRSFTMLHRVIGRVYVGGVLIAAPMGFYVQYFEERLGAHRSFSLAAATQAVSWTVTTLVALALIRQGKVEAHRRWMTRSFAVALVFLEVRVVLGVTGWEHLGPSTVETVVWACNVFALLAADLVLQVQEWQRSRPLPRTAKMAAD</sequence>
<reference evidence="3" key="1">
    <citation type="submission" date="2018-02" db="EMBL/GenBank/DDBJ databases">
        <authorList>
            <person name="Hausmann B."/>
        </authorList>
    </citation>
    <scope>NUCLEOTIDE SEQUENCE [LARGE SCALE GENOMIC DNA]</scope>
    <source>
        <strain evidence="3">Peat soil MAG SbA1</strain>
    </source>
</reference>
<accession>A0A2U3KHP9</accession>
<organism evidence="2 3">
    <name type="scientific">Candidatus Sulfotelmatobacter kueseliae</name>
    <dbReference type="NCBI Taxonomy" id="2042962"/>
    <lineage>
        <taxon>Bacteria</taxon>
        <taxon>Pseudomonadati</taxon>
        <taxon>Acidobacteriota</taxon>
        <taxon>Terriglobia</taxon>
        <taxon>Terriglobales</taxon>
        <taxon>Candidatus Korobacteraceae</taxon>
        <taxon>Candidatus Sulfotelmatobacter</taxon>
    </lineage>
</organism>
<gene>
    <name evidence="2" type="ORF">SBA1_250006</name>
</gene>
<dbReference type="Pfam" id="PF10067">
    <property type="entry name" value="DUF2306"/>
    <property type="match status" value="1"/>
</dbReference>
<evidence type="ECO:0000313" key="3">
    <source>
        <dbReference type="Proteomes" id="UP000238701"/>
    </source>
</evidence>
<protein>
    <recommendedName>
        <fullName evidence="4">DUF2306 domain-containing protein</fullName>
    </recommendedName>
</protein>
<feature type="transmembrane region" description="Helical" evidence="1">
    <location>
        <begin position="102"/>
        <end position="121"/>
    </location>
</feature>
<feature type="transmembrane region" description="Helical" evidence="1">
    <location>
        <begin position="142"/>
        <end position="160"/>
    </location>
</feature>
<dbReference type="EMBL" id="OMOD01000117">
    <property type="protein sequence ID" value="SPF39182.1"/>
    <property type="molecule type" value="Genomic_DNA"/>
</dbReference>
<evidence type="ECO:0000313" key="2">
    <source>
        <dbReference type="EMBL" id="SPF39182.1"/>
    </source>
</evidence>
<dbReference type="OrthoDB" id="195502at2"/>
<feature type="transmembrane region" description="Helical" evidence="1">
    <location>
        <begin position="204"/>
        <end position="224"/>
    </location>
</feature>
<keyword evidence="1" id="KW-0812">Transmembrane</keyword>
<evidence type="ECO:0000256" key="1">
    <source>
        <dbReference type="SAM" id="Phobius"/>
    </source>
</evidence>
<feature type="transmembrane region" description="Helical" evidence="1">
    <location>
        <begin position="236"/>
        <end position="253"/>
    </location>
</feature>
<dbReference type="InterPro" id="IPR018750">
    <property type="entry name" value="DUF2306_membrane"/>
</dbReference>
<evidence type="ECO:0008006" key="4">
    <source>
        <dbReference type="Google" id="ProtNLM"/>
    </source>
</evidence>
<dbReference type="Proteomes" id="UP000238701">
    <property type="component" value="Unassembled WGS sequence"/>
</dbReference>